<proteinExistence type="predicted"/>
<dbReference type="Gene3D" id="3.80.10.10">
    <property type="entry name" value="Ribonuclease Inhibitor"/>
    <property type="match status" value="1"/>
</dbReference>
<gene>
    <name evidence="1" type="ORF">DLAC_11684</name>
</gene>
<protein>
    <submittedName>
        <fullName evidence="1">Uncharacterized protein</fullName>
    </submittedName>
</protein>
<evidence type="ECO:0000313" key="2">
    <source>
        <dbReference type="Proteomes" id="UP000076078"/>
    </source>
</evidence>
<name>A0A151ZCB6_TIELA</name>
<dbReference type="InterPro" id="IPR032675">
    <property type="entry name" value="LRR_dom_sf"/>
</dbReference>
<comment type="caution">
    <text evidence="1">The sequence shown here is derived from an EMBL/GenBank/DDBJ whole genome shotgun (WGS) entry which is preliminary data.</text>
</comment>
<dbReference type="InParanoid" id="A0A151ZCB6"/>
<accession>A0A151ZCB6</accession>
<dbReference type="AlphaFoldDB" id="A0A151ZCB6"/>
<reference evidence="1 2" key="1">
    <citation type="submission" date="2015-12" db="EMBL/GenBank/DDBJ databases">
        <title>Dictyostelia acquired genes for synthesis and detection of signals that induce cell-type specialization by lateral gene transfer from prokaryotes.</title>
        <authorList>
            <person name="Gloeckner G."/>
            <person name="Schaap P."/>
        </authorList>
    </citation>
    <scope>NUCLEOTIDE SEQUENCE [LARGE SCALE GENOMIC DNA]</scope>
    <source>
        <strain evidence="1 2">TK</strain>
    </source>
</reference>
<dbReference type="FunCoup" id="A0A151ZCB6">
    <property type="interactions" value="13"/>
</dbReference>
<organism evidence="1 2">
    <name type="scientific">Tieghemostelium lacteum</name>
    <name type="common">Slime mold</name>
    <name type="synonym">Dictyostelium lacteum</name>
    <dbReference type="NCBI Taxonomy" id="361077"/>
    <lineage>
        <taxon>Eukaryota</taxon>
        <taxon>Amoebozoa</taxon>
        <taxon>Evosea</taxon>
        <taxon>Eumycetozoa</taxon>
        <taxon>Dictyostelia</taxon>
        <taxon>Dictyosteliales</taxon>
        <taxon>Raperosteliaceae</taxon>
        <taxon>Tieghemostelium</taxon>
    </lineage>
</organism>
<keyword evidence="2" id="KW-1185">Reference proteome</keyword>
<sequence>MIMKLPKPIIKIIFQYLLDNIKDGQYQTLSFYQYFLNTISLVSKECLDISKTLRYGGFKINKNDITEHKHINNLLKRGLVFNKAIYNCPFSSFFYTDRIVCKEIIDNWNNNQYPLSTPLTVSKDYVAFDHLILSDLQSLEYVAINLGYKSVTNVSNEVQKGIDSVKPFYLILKNYDRIERLMIKLKYSSIADIHSLVVRYQVCHLQLKIRSCVISKEIEPIYSSLKRLNVKYDHISDTVVLEYINLLKYNPQLDELVLVMKSVKQSDNTTPVSTLLIDELIQHKSLKTIDILSDDISEDYNTIEKFLNGNSVVESLRCHIKSIEKQNESIQIRNSTIKNLMVCLGRYGFIDSRIYGTWVVPSSIQSITLSHITDIKKYHKNLTELSFSSQDIILSSIGSVIDSLPLLRRIKYLQSSRYQFISNTFIDPIITSINNHASIRNLNITESKSMLKKVFSEITNTNINKVHTNLSADQFELIPEIISNTTINHIVFVLGNYISGDTTTELIESFFEILEKKVNLQSLKFTISSAFSPYSRQKFTNNLIRYYKNHKNPLPPYSISFNYLKEDTIDTFEIYNKLFFK</sequence>
<dbReference type="Proteomes" id="UP000076078">
    <property type="component" value="Unassembled WGS sequence"/>
</dbReference>
<dbReference type="EMBL" id="LODT01000034">
    <property type="protein sequence ID" value="KYQ91579.1"/>
    <property type="molecule type" value="Genomic_DNA"/>
</dbReference>
<evidence type="ECO:0000313" key="1">
    <source>
        <dbReference type="EMBL" id="KYQ91579.1"/>
    </source>
</evidence>